<proteinExistence type="predicted"/>
<protein>
    <submittedName>
        <fullName evidence="1">Uncharacterized protein</fullName>
    </submittedName>
</protein>
<reference evidence="1 2" key="1">
    <citation type="submission" date="2018-08" db="EMBL/GenBank/DDBJ databases">
        <title>A genome reference for cultivated species of the human gut microbiota.</title>
        <authorList>
            <person name="Zou Y."/>
            <person name="Xue W."/>
            <person name="Luo G."/>
        </authorList>
    </citation>
    <scope>NUCLEOTIDE SEQUENCE [LARGE SCALE GENOMIC DNA]</scope>
    <source>
        <strain evidence="1 2">OM08-14</strain>
    </source>
</reference>
<comment type="caution">
    <text evidence="1">The sequence shown here is derived from an EMBL/GenBank/DDBJ whole genome shotgun (WGS) entry which is preliminary data.</text>
</comment>
<dbReference type="EMBL" id="QSTF01000007">
    <property type="protein sequence ID" value="RGM41588.1"/>
    <property type="molecule type" value="Genomic_DNA"/>
</dbReference>
<dbReference type="Proteomes" id="UP000260780">
    <property type="component" value="Unassembled WGS sequence"/>
</dbReference>
<dbReference type="RefSeq" id="WP_117747498.1">
    <property type="nucleotide sequence ID" value="NZ_DAWDCE010000033.1"/>
</dbReference>
<sequence>MMGCGCENKKIMSDYERVAMLAKKAAMLDGCVYVVYRKSDGTYSFDKEGTKVDGVIVEYKHYL</sequence>
<organism evidence="1 2">
    <name type="scientific">Phocaeicola plebeius</name>
    <dbReference type="NCBI Taxonomy" id="310297"/>
    <lineage>
        <taxon>Bacteria</taxon>
        <taxon>Pseudomonadati</taxon>
        <taxon>Bacteroidota</taxon>
        <taxon>Bacteroidia</taxon>
        <taxon>Bacteroidales</taxon>
        <taxon>Bacteroidaceae</taxon>
        <taxon>Phocaeicola</taxon>
    </lineage>
</organism>
<name>A0A3E4WH70_9BACT</name>
<evidence type="ECO:0000313" key="1">
    <source>
        <dbReference type="EMBL" id="RGM41588.1"/>
    </source>
</evidence>
<dbReference type="AlphaFoldDB" id="A0A3E4WH70"/>
<accession>A0A3E4WH70</accession>
<gene>
    <name evidence="1" type="ORF">DXC17_04555</name>
</gene>
<evidence type="ECO:0000313" key="2">
    <source>
        <dbReference type="Proteomes" id="UP000260780"/>
    </source>
</evidence>